<protein>
    <submittedName>
        <fullName evidence="1">Uncharacterized protein</fullName>
    </submittedName>
</protein>
<comment type="caution">
    <text evidence="1">The sequence shown here is derived from an EMBL/GenBank/DDBJ whole genome shotgun (WGS) entry which is preliminary data.</text>
</comment>
<keyword evidence="2" id="KW-1185">Reference proteome</keyword>
<evidence type="ECO:0000313" key="1">
    <source>
        <dbReference type="EMBL" id="KAI9450460.1"/>
    </source>
</evidence>
<proteinExistence type="predicted"/>
<gene>
    <name evidence="1" type="ORF">F5148DRAFT_1243015</name>
</gene>
<evidence type="ECO:0000313" key="2">
    <source>
        <dbReference type="Proteomes" id="UP001207468"/>
    </source>
</evidence>
<accession>A0ACC0TV69</accession>
<organism evidence="1 2">
    <name type="scientific">Russula earlei</name>
    <dbReference type="NCBI Taxonomy" id="71964"/>
    <lineage>
        <taxon>Eukaryota</taxon>
        <taxon>Fungi</taxon>
        <taxon>Dikarya</taxon>
        <taxon>Basidiomycota</taxon>
        <taxon>Agaricomycotina</taxon>
        <taxon>Agaricomycetes</taxon>
        <taxon>Russulales</taxon>
        <taxon>Russulaceae</taxon>
        <taxon>Russula</taxon>
    </lineage>
</organism>
<dbReference type="EMBL" id="JAGFNK010000430">
    <property type="protein sequence ID" value="KAI9450460.1"/>
    <property type="molecule type" value="Genomic_DNA"/>
</dbReference>
<reference evidence="1" key="1">
    <citation type="submission" date="2021-03" db="EMBL/GenBank/DDBJ databases">
        <title>Evolutionary priming and transition to the ectomycorrhizal habit in an iconic lineage of mushroom-forming fungi: is preadaptation a requirement?</title>
        <authorList>
            <consortium name="DOE Joint Genome Institute"/>
            <person name="Looney B.P."/>
            <person name="Miyauchi S."/>
            <person name="Morin E."/>
            <person name="Drula E."/>
            <person name="Courty P.E."/>
            <person name="Chicoki N."/>
            <person name="Fauchery L."/>
            <person name="Kohler A."/>
            <person name="Kuo A."/>
            <person name="LaButti K."/>
            <person name="Pangilinan J."/>
            <person name="Lipzen A."/>
            <person name="Riley R."/>
            <person name="Andreopoulos W."/>
            <person name="He G."/>
            <person name="Johnson J."/>
            <person name="Barry K.W."/>
            <person name="Grigoriev I.V."/>
            <person name="Nagy L."/>
            <person name="Hibbett D."/>
            <person name="Henrissat B."/>
            <person name="Matheny P.B."/>
            <person name="Labbe J."/>
            <person name="Martin A.F."/>
        </authorList>
    </citation>
    <scope>NUCLEOTIDE SEQUENCE</scope>
    <source>
        <strain evidence="1">BPL698</strain>
    </source>
</reference>
<sequence length="76" mass="8283">MLYYSAFAVFCFATSVAPAFATRGVLSKRHDGIRDDVKDGWSHAKHVMTEIANAHATKAGVGNGNGNQKREIRVAY</sequence>
<dbReference type="Proteomes" id="UP001207468">
    <property type="component" value="Unassembled WGS sequence"/>
</dbReference>
<name>A0ACC0TV69_9AGAM</name>